<feature type="transmembrane region" description="Helical" evidence="6">
    <location>
        <begin position="249"/>
        <end position="273"/>
    </location>
</feature>
<dbReference type="InterPro" id="IPR003838">
    <property type="entry name" value="ABC3_permease_C"/>
</dbReference>
<organism evidence="9 10">
    <name type="scientific">Azoarcus indigens</name>
    <dbReference type="NCBI Taxonomy" id="29545"/>
    <lineage>
        <taxon>Bacteria</taxon>
        <taxon>Pseudomonadati</taxon>
        <taxon>Pseudomonadota</taxon>
        <taxon>Betaproteobacteria</taxon>
        <taxon>Rhodocyclales</taxon>
        <taxon>Zoogloeaceae</taxon>
        <taxon>Azoarcus</taxon>
    </lineage>
</organism>
<dbReference type="EMBL" id="SNVV01000003">
    <property type="protein sequence ID" value="TDN55703.1"/>
    <property type="molecule type" value="Genomic_DNA"/>
</dbReference>
<keyword evidence="2" id="KW-1003">Cell membrane</keyword>
<comment type="caution">
    <text evidence="9">The sequence shown here is derived from an EMBL/GenBank/DDBJ whole genome shotgun (WGS) entry which is preliminary data.</text>
</comment>
<dbReference type="GO" id="GO:0022857">
    <property type="term" value="F:transmembrane transporter activity"/>
    <property type="evidence" value="ECO:0007669"/>
    <property type="project" value="TreeGrafter"/>
</dbReference>
<dbReference type="RefSeq" id="WP_133588850.1">
    <property type="nucleotide sequence ID" value="NZ_SNVV01000003.1"/>
</dbReference>
<feature type="transmembrane region" description="Helical" evidence="6">
    <location>
        <begin position="697"/>
        <end position="721"/>
    </location>
</feature>
<gene>
    <name evidence="9" type="ORF">C7389_10334</name>
</gene>
<feature type="domain" description="ABC3 transporter permease C-terminal" evidence="7">
    <location>
        <begin position="251"/>
        <end position="375"/>
    </location>
</feature>
<reference evidence="9 10" key="1">
    <citation type="submission" date="2019-03" db="EMBL/GenBank/DDBJ databases">
        <title>Genomic Encyclopedia of Type Strains, Phase IV (KMG-IV): sequencing the most valuable type-strain genomes for metagenomic binning, comparative biology and taxonomic classification.</title>
        <authorList>
            <person name="Goeker M."/>
        </authorList>
    </citation>
    <scope>NUCLEOTIDE SEQUENCE [LARGE SCALE GENOMIC DNA]</scope>
    <source>
        <strain evidence="9 10">DSM 12121</strain>
    </source>
</reference>
<dbReference type="Pfam" id="PF02687">
    <property type="entry name" value="FtsX"/>
    <property type="match status" value="2"/>
</dbReference>
<evidence type="ECO:0000313" key="10">
    <source>
        <dbReference type="Proteomes" id="UP000295129"/>
    </source>
</evidence>
<feature type="transmembrane region" description="Helical" evidence="6">
    <location>
        <begin position="791"/>
        <end position="813"/>
    </location>
</feature>
<feature type="transmembrane region" description="Helical" evidence="6">
    <location>
        <begin position="397"/>
        <end position="416"/>
    </location>
</feature>
<dbReference type="OrthoDB" id="5291724at2"/>
<dbReference type="AlphaFoldDB" id="A0A4R6EC38"/>
<dbReference type="Pfam" id="PF12704">
    <property type="entry name" value="MacB_PCD"/>
    <property type="match status" value="2"/>
</dbReference>
<evidence type="ECO:0000256" key="2">
    <source>
        <dbReference type="ARBA" id="ARBA00022475"/>
    </source>
</evidence>
<proteinExistence type="predicted"/>
<dbReference type="PANTHER" id="PTHR30572">
    <property type="entry name" value="MEMBRANE COMPONENT OF TRANSPORTER-RELATED"/>
    <property type="match status" value="1"/>
</dbReference>
<feature type="transmembrane region" description="Helical" evidence="6">
    <location>
        <begin position="296"/>
        <end position="323"/>
    </location>
</feature>
<accession>A0A4R6EC38</accession>
<dbReference type="GO" id="GO:0005886">
    <property type="term" value="C:plasma membrane"/>
    <property type="evidence" value="ECO:0007669"/>
    <property type="project" value="UniProtKB-SubCell"/>
</dbReference>
<feature type="transmembrane region" description="Helical" evidence="6">
    <location>
        <begin position="343"/>
        <end position="368"/>
    </location>
</feature>
<sequence>MSPVLPRIFLASLKRRRLASALSLLAIALGVALGLAVQLIHDAALGEFGRGIRQLAGGADLQVVGPRTGFDEQLYFQLAQRAEVAAASPVVEVDARMPGREGTLRILGIDVFRLAGIQPELMPSAEGNDTFATLRPDAVFLSAAARQELHESAGLMLQAGTTLQRLRVAGDIPGVAGQVLGVMDIAAAQERFGMLGRLTRIDLRLADGSNRAQATRALQPLLPAGVVLRPADAAAGEADLLSRAYRVNLTMLAAIALLTGGFLVFSSQFLSVVRRRREFAFLLALGMTRRSLMRGLLTEGAVLGLVGGAAGVGLAYGLAALAFRFVGADLGAGYFSGLRPALVFAPLASAAYLLLGVFAGVAGTWAPAAASLRIPVARGLHAGEGASEALVARARPGVAAGFLLAAFLLCQLPPWQGVPAGGYLAIACLLVTAVMLVPVASHGLTALLQPRRSPVLRLATARLAAAPGQAVVASAGVVASVALAVAMAIMVSSFRSSVDHWLDAVLPADLYVRASLGSGSGFLTPGDVARIAAVPGVASTDAVRADSVRLDAQRPAVTLIARAVHSGWGLPLVAGSLAYEGSGQPAWISEAVADLHQLSVGQPLELPLAGEPQRFMVAGIWRDYARQNGSVVIDRQCYIRLTGDERVNDLALRLAPAIEPGQVAAAIRERFDADTLEIAVPAKIRRITLAIFDRTFFITYLMEAVAVLIGLFGVATTFAALSTARRSEFGMLRHLGMTRADIARLLATEGAWTAGVGVVTGILAGLAVAWVLIEVVNRQSFHWSMDFHLPYLPVGAFGTGLVALAAAVAVLAGRRAMSHSAVRAVREDW</sequence>
<evidence type="ECO:0000256" key="5">
    <source>
        <dbReference type="ARBA" id="ARBA00023136"/>
    </source>
</evidence>
<feature type="domain" description="MacB-like periplasmic core" evidence="8">
    <location>
        <begin position="472"/>
        <end position="669"/>
    </location>
</feature>
<dbReference type="InterPro" id="IPR050250">
    <property type="entry name" value="Macrolide_Exporter_MacB"/>
</dbReference>
<evidence type="ECO:0000256" key="4">
    <source>
        <dbReference type="ARBA" id="ARBA00022989"/>
    </source>
</evidence>
<dbReference type="PANTHER" id="PTHR30572:SF17">
    <property type="entry name" value="ABC3 TRANSPORTER PERMEASE PROTEIN DOMAIN-CONTAINING PROTEIN"/>
    <property type="match status" value="1"/>
</dbReference>
<keyword evidence="5 6" id="KW-0472">Membrane</keyword>
<evidence type="ECO:0000259" key="7">
    <source>
        <dbReference type="Pfam" id="PF02687"/>
    </source>
</evidence>
<evidence type="ECO:0000259" key="8">
    <source>
        <dbReference type="Pfam" id="PF12704"/>
    </source>
</evidence>
<keyword evidence="4 6" id="KW-1133">Transmembrane helix</keyword>
<feature type="domain" description="ABC3 transporter permease C-terminal" evidence="7">
    <location>
        <begin position="704"/>
        <end position="820"/>
    </location>
</feature>
<protein>
    <submittedName>
        <fullName evidence="9">Putative ABC transport system permease protein</fullName>
    </submittedName>
</protein>
<dbReference type="InterPro" id="IPR025857">
    <property type="entry name" value="MacB_PCD"/>
</dbReference>
<evidence type="ECO:0000256" key="1">
    <source>
        <dbReference type="ARBA" id="ARBA00004651"/>
    </source>
</evidence>
<evidence type="ECO:0000256" key="6">
    <source>
        <dbReference type="SAM" id="Phobius"/>
    </source>
</evidence>
<keyword evidence="10" id="KW-1185">Reference proteome</keyword>
<keyword evidence="3 6" id="KW-0812">Transmembrane</keyword>
<comment type="subcellular location">
    <subcellularLocation>
        <location evidence="1">Cell membrane</location>
        <topology evidence="1">Multi-pass membrane protein</topology>
    </subcellularLocation>
</comment>
<name>A0A4R6EC38_9RHOO</name>
<feature type="domain" description="MacB-like periplasmic core" evidence="8">
    <location>
        <begin position="20"/>
        <end position="220"/>
    </location>
</feature>
<evidence type="ECO:0000256" key="3">
    <source>
        <dbReference type="ARBA" id="ARBA00022692"/>
    </source>
</evidence>
<feature type="transmembrane region" description="Helical" evidence="6">
    <location>
        <begin position="469"/>
        <end position="491"/>
    </location>
</feature>
<dbReference type="Proteomes" id="UP000295129">
    <property type="component" value="Unassembled WGS sequence"/>
</dbReference>
<feature type="transmembrane region" description="Helical" evidence="6">
    <location>
        <begin position="742"/>
        <end position="771"/>
    </location>
</feature>
<evidence type="ECO:0000313" key="9">
    <source>
        <dbReference type="EMBL" id="TDN55703.1"/>
    </source>
</evidence>
<feature type="transmembrane region" description="Helical" evidence="6">
    <location>
        <begin position="422"/>
        <end position="448"/>
    </location>
</feature>